<dbReference type="EMBL" id="LNQE01001369">
    <property type="protein sequence ID" value="KUG18698.1"/>
    <property type="molecule type" value="Genomic_DNA"/>
</dbReference>
<feature type="coiled-coil region" evidence="1">
    <location>
        <begin position="14"/>
        <end position="77"/>
    </location>
</feature>
<proteinExistence type="predicted"/>
<protein>
    <submittedName>
        <fullName evidence="2">Uncharacterized protein</fullName>
    </submittedName>
</protein>
<evidence type="ECO:0000256" key="1">
    <source>
        <dbReference type="SAM" id="Coils"/>
    </source>
</evidence>
<evidence type="ECO:0000313" key="2">
    <source>
        <dbReference type="EMBL" id="KUG18698.1"/>
    </source>
</evidence>
<dbReference type="AlphaFoldDB" id="A0A0W8FCX5"/>
<sequence>MSKNPEIARLASGLAAYQDAIRSANEDLIKLSQRFGRMMPRLQKLDSSSILLWLGLYNKIKDAAKRTEDEASDLLNSDLATANPVLQLQVNYYQAQSQRLYAKMEIMDDVLNGMMEDLLENGEFEQTQKEEMRVALEGTMKKSLNRSDAASVSA</sequence>
<reference evidence="2" key="1">
    <citation type="journal article" date="2015" name="Proc. Natl. Acad. Sci. U.S.A.">
        <title>Networks of energetic and metabolic interactions define dynamics in microbial communities.</title>
        <authorList>
            <person name="Embree M."/>
            <person name="Liu J.K."/>
            <person name="Al-Bassam M.M."/>
            <person name="Zengler K."/>
        </authorList>
    </citation>
    <scope>NUCLEOTIDE SEQUENCE</scope>
</reference>
<keyword evidence="1" id="KW-0175">Coiled coil</keyword>
<comment type="caution">
    <text evidence="2">The sequence shown here is derived from an EMBL/GenBank/DDBJ whole genome shotgun (WGS) entry which is preliminary data.</text>
</comment>
<name>A0A0W8FCX5_9ZZZZ</name>
<gene>
    <name evidence="2" type="ORF">ASZ90_011626</name>
</gene>
<accession>A0A0W8FCX5</accession>
<organism evidence="2">
    <name type="scientific">hydrocarbon metagenome</name>
    <dbReference type="NCBI Taxonomy" id="938273"/>
    <lineage>
        <taxon>unclassified sequences</taxon>
        <taxon>metagenomes</taxon>
        <taxon>ecological metagenomes</taxon>
    </lineage>
</organism>